<name>A0A8T0DR35_9TREM</name>
<gene>
    <name evidence="1" type="ORF">P879_06469</name>
</gene>
<protein>
    <submittedName>
        <fullName evidence="1">Uncharacterized protein</fullName>
    </submittedName>
</protein>
<dbReference type="OrthoDB" id="6261884at2759"/>
<evidence type="ECO:0000313" key="2">
    <source>
        <dbReference type="Proteomes" id="UP000699462"/>
    </source>
</evidence>
<organism evidence="1 2">
    <name type="scientific">Paragonimus westermani</name>
    <dbReference type="NCBI Taxonomy" id="34504"/>
    <lineage>
        <taxon>Eukaryota</taxon>
        <taxon>Metazoa</taxon>
        <taxon>Spiralia</taxon>
        <taxon>Lophotrochozoa</taxon>
        <taxon>Platyhelminthes</taxon>
        <taxon>Trematoda</taxon>
        <taxon>Digenea</taxon>
        <taxon>Plagiorchiida</taxon>
        <taxon>Troglotremata</taxon>
        <taxon>Troglotrematidae</taxon>
        <taxon>Paragonimus</taxon>
    </lineage>
</organism>
<dbReference type="Proteomes" id="UP000699462">
    <property type="component" value="Unassembled WGS sequence"/>
</dbReference>
<dbReference type="AlphaFoldDB" id="A0A8T0DR35"/>
<reference evidence="1 2" key="1">
    <citation type="submission" date="2019-07" db="EMBL/GenBank/DDBJ databases">
        <title>Annotation for the trematode Paragonimus westermani.</title>
        <authorList>
            <person name="Choi Y.-J."/>
        </authorList>
    </citation>
    <scope>NUCLEOTIDE SEQUENCE [LARGE SCALE GENOMIC DNA]</scope>
    <source>
        <strain evidence="1">180907_Pwestermani</strain>
    </source>
</reference>
<proteinExistence type="predicted"/>
<keyword evidence="2" id="KW-1185">Reference proteome</keyword>
<accession>A0A8T0DR35</accession>
<dbReference type="EMBL" id="JTDF01002064">
    <property type="protein sequence ID" value="KAF8569217.1"/>
    <property type="molecule type" value="Genomic_DNA"/>
</dbReference>
<evidence type="ECO:0000313" key="1">
    <source>
        <dbReference type="EMBL" id="KAF8569217.1"/>
    </source>
</evidence>
<comment type="caution">
    <text evidence="1">The sequence shown here is derived from an EMBL/GenBank/DDBJ whole genome shotgun (WGS) entry which is preliminary data.</text>
</comment>
<sequence length="176" mass="20284">MEQEDRERFHTQYSLFLEQLSALGRHTPLECEYNRMFFQFTRKEISALFESPPCCRPVCVNCFHFSPSEDKHLRLYSRKRGRKEAKRSAAIQTVQCGRCGSKQTATDFVPSVIESIQTSDQQIGLDQVEPPMAKSFKKKKKKKCLMAYKLESPMCLNSCAKRSKKSALQGLFSLIL</sequence>